<dbReference type="Pfam" id="PF00497">
    <property type="entry name" value="SBP_bac_3"/>
    <property type="match status" value="1"/>
</dbReference>
<dbReference type="OrthoDB" id="425396at2"/>
<name>E0U7K8_GLOV7</name>
<dbReference type="RefSeq" id="WP_013321811.1">
    <property type="nucleotide sequence ID" value="NC_014501.1"/>
</dbReference>
<dbReference type="Pfam" id="PF08447">
    <property type="entry name" value="PAS_3"/>
    <property type="match status" value="2"/>
</dbReference>
<dbReference type="HOGENOM" id="CLU_004508_0_0_3"/>
<evidence type="ECO:0000313" key="7">
    <source>
        <dbReference type="EMBL" id="ADN13704.1"/>
    </source>
</evidence>
<dbReference type="Gene3D" id="3.30.450.20">
    <property type="entry name" value="PAS domain"/>
    <property type="match status" value="5"/>
</dbReference>
<dbReference type="NCBIfam" id="TIGR00254">
    <property type="entry name" value="GGDEF"/>
    <property type="match status" value="1"/>
</dbReference>
<dbReference type="InterPro" id="IPR000700">
    <property type="entry name" value="PAS-assoc_C"/>
</dbReference>
<dbReference type="KEGG" id="cyj:Cyan7822_1716"/>
<dbReference type="InterPro" id="IPR000160">
    <property type="entry name" value="GGDEF_dom"/>
</dbReference>
<dbReference type="PROSITE" id="PS50112">
    <property type="entry name" value="PAS"/>
    <property type="match status" value="2"/>
</dbReference>
<dbReference type="SUPFAM" id="SSF55785">
    <property type="entry name" value="PYP-like sensor domain (PAS domain)"/>
    <property type="match status" value="5"/>
</dbReference>
<dbReference type="PANTHER" id="PTHR44757">
    <property type="entry name" value="DIGUANYLATE CYCLASE DGCP"/>
    <property type="match status" value="1"/>
</dbReference>
<evidence type="ECO:0000259" key="5">
    <source>
        <dbReference type="PROSITE" id="PS50883"/>
    </source>
</evidence>
<dbReference type="SUPFAM" id="SSF55073">
    <property type="entry name" value="Nucleotide cyclase"/>
    <property type="match status" value="1"/>
</dbReference>
<dbReference type="PROSITE" id="PS50113">
    <property type="entry name" value="PAC"/>
    <property type="match status" value="3"/>
</dbReference>
<dbReference type="InterPro" id="IPR000014">
    <property type="entry name" value="PAS"/>
</dbReference>
<dbReference type="CDD" id="cd01948">
    <property type="entry name" value="EAL"/>
    <property type="match status" value="1"/>
</dbReference>
<keyword evidence="1" id="KW-0175">Coiled coil</keyword>
<dbReference type="InterPro" id="IPR001633">
    <property type="entry name" value="EAL_dom"/>
</dbReference>
<dbReference type="PROSITE" id="PS50887">
    <property type="entry name" value="GGDEF"/>
    <property type="match status" value="1"/>
</dbReference>
<proteinExistence type="predicted"/>
<evidence type="ECO:0000259" key="3">
    <source>
        <dbReference type="PROSITE" id="PS50112"/>
    </source>
</evidence>
<evidence type="ECO:0000259" key="6">
    <source>
        <dbReference type="PROSITE" id="PS50887"/>
    </source>
</evidence>
<feature type="domain" description="EAL" evidence="5">
    <location>
        <begin position="1154"/>
        <end position="1409"/>
    </location>
</feature>
<feature type="domain" description="PAC" evidence="4">
    <location>
        <begin position="380"/>
        <end position="432"/>
    </location>
</feature>
<dbReference type="eggNOG" id="COG2202">
    <property type="taxonomic scope" value="Bacteria"/>
</dbReference>
<dbReference type="Gene3D" id="3.40.190.10">
    <property type="entry name" value="Periplasmic binding protein-like II"/>
    <property type="match status" value="2"/>
</dbReference>
<dbReference type="FunFam" id="3.20.20.450:FF:000001">
    <property type="entry name" value="Cyclic di-GMP phosphodiesterase yahA"/>
    <property type="match status" value="1"/>
</dbReference>
<dbReference type="Pfam" id="PF13188">
    <property type="entry name" value="PAS_8"/>
    <property type="match status" value="2"/>
</dbReference>
<dbReference type="CDD" id="cd13704">
    <property type="entry name" value="PBP2_HisK"/>
    <property type="match status" value="1"/>
</dbReference>
<evidence type="ECO:0000256" key="2">
    <source>
        <dbReference type="SAM" id="Phobius"/>
    </source>
</evidence>
<dbReference type="Gene3D" id="3.30.70.270">
    <property type="match status" value="1"/>
</dbReference>
<dbReference type="FunFam" id="3.30.70.270:FF:000001">
    <property type="entry name" value="Diguanylate cyclase domain protein"/>
    <property type="match status" value="1"/>
</dbReference>
<feature type="transmembrane region" description="Helical" evidence="2">
    <location>
        <begin position="268"/>
        <end position="289"/>
    </location>
</feature>
<dbReference type="SUPFAM" id="SSF141868">
    <property type="entry name" value="EAL domain-like"/>
    <property type="match status" value="1"/>
</dbReference>
<feature type="domain" description="PAC" evidence="4">
    <location>
        <begin position="927"/>
        <end position="979"/>
    </location>
</feature>
<organism evidence="7 8">
    <name type="scientific">Gloeothece verrucosa (strain PCC 7822)</name>
    <name type="common">Cyanothece sp. (strain PCC 7822)</name>
    <dbReference type="NCBI Taxonomy" id="497965"/>
    <lineage>
        <taxon>Bacteria</taxon>
        <taxon>Bacillati</taxon>
        <taxon>Cyanobacteriota</taxon>
        <taxon>Cyanophyceae</taxon>
        <taxon>Oscillatoriophycideae</taxon>
        <taxon>Chroococcales</taxon>
        <taxon>Aphanothecaceae</taxon>
        <taxon>Gloeothece</taxon>
        <taxon>Gloeothece verrucosa</taxon>
    </lineage>
</organism>
<dbReference type="Pfam" id="PF00990">
    <property type="entry name" value="GGDEF"/>
    <property type="match status" value="1"/>
</dbReference>
<evidence type="ECO:0000313" key="8">
    <source>
        <dbReference type="Proteomes" id="UP000008206"/>
    </source>
</evidence>
<dbReference type="PROSITE" id="PS50883">
    <property type="entry name" value="EAL"/>
    <property type="match status" value="1"/>
</dbReference>
<dbReference type="CDD" id="cd01949">
    <property type="entry name" value="GGDEF"/>
    <property type="match status" value="1"/>
</dbReference>
<dbReference type="SUPFAM" id="SSF53850">
    <property type="entry name" value="Periplasmic binding protein-like II"/>
    <property type="match status" value="1"/>
</dbReference>
<dbReference type="STRING" id="497965.Cyan7822_1716"/>
<reference evidence="8" key="1">
    <citation type="journal article" date="2011" name="MBio">
        <title>Novel metabolic attributes of the genus Cyanothece, comprising a group of unicellular nitrogen-fixing Cyanobacteria.</title>
        <authorList>
            <person name="Bandyopadhyay A."/>
            <person name="Elvitigala T."/>
            <person name="Welsh E."/>
            <person name="Stockel J."/>
            <person name="Liberton M."/>
            <person name="Min H."/>
            <person name="Sherman L.A."/>
            <person name="Pakrasi H.B."/>
        </authorList>
    </citation>
    <scope>NUCLEOTIDE SEQUENCE [LARGE SCALE GENOMIC DNA]</scope>
    <source>
        <strain evidence="8">PCC 7822</strain>
    </source>
</reference>
<dbReference type="SMART" id="SM00086">
    <property type="entry name" value="PAC"/>
    <property type="match status" value="5"/>
</dbReference>
<dbReference type="InterPro" id="IPR029787">
    <property type="entry name" value="Nucleotide_cyclase"/>
</dbReference>
<evidence type="ECO:0000259" key="4">
    <source>
        <dbReference type="PROSITE" id="PS50113"/>
    </source>
</evidence>
<dbReference type="Proteomes" id="UP000008206">
    <property type="component" value="Chromosome"/>
</dbReference>
<keyword evidence="2" id="KW-1133">Transmembrane helix</keyword>
<keyword evidence="8" id="KW-1185">Reference proteome</keyword>
<dbReference type="eggNOG" id="COG5001">
    <property type="taxonomic scope" value="Bacteria"/>
</dbReference>
<dbReference type="SMART" id="SM00267">
    <property type="entry name" value="GGDEF"/>
    <property type="match status" value="1"/>
</dbReference>
<dbReference type="InterPro" id="IPR001638">
    <property type="entry name" value="Solute-binding_3/MltF_N"/>
</dbReference>
<feature type="coiled-coil region" evidence="1">
    <location>
        <begin position="416"/>
        <end position="482"/>
    </location>
</feature>
<dbReference type="EMBL" id="CP002198">
    <property type="protein sequence ID" value="ADN13704.1"/>
    <property type="molecule type" value="Genomic_DNA"/>
</dbReference>
<dbReference type="SMART" id="SM00052">
    <property type="entry name" value="EAL"/>
    <property type="match status" value="1"/>
</dbReference>
<sequence length="1409" mass="162596">MKTIIKIVYLGFFSLLLASQLFCLKGVAQDTDQVSLLEVTAVIPKYFPPLYLVDRTGKPSGFAIDVMKEVAKLAQLKVRYEIKNTWSEVQETLINGNADLIPNLGITPARQTQMSFTAPVETDSVSVFVRASNHQIKTVAHLAGHRVGVVKGTVGYEIAKNRQNIQLEVFDGIEYGVFELLAGHVDALIYSESVLKEIVAQADVSNRIKILGEPLAEIKRAIALRKDNLLLLTRLDKAVNSFVGSPKYEQIYRKWYGEPENFWTVGRLFWLMSGLLITTILLMSLWRYISLRPFYRLQQIEAALRASESRYRGIVEDQSEFICRYRPGGTLTFVNQAYCRYFQKTPAAVLDNTFWDLIYSEDQPQVAQNIASLTPENPMITHEHRVRLSSGEIRWNQWTNRVIMDEKRNIIEFQAVGRDITQLKQVEAALRQLNEELEQRVEQRTAELAAEIRERQEIETALIKSQAKYEQLVEKLSKSEERLQLALEGSGDTIWEWNLGTGELYCDPNWIRRLGYDPREEAINIEWWRSKIDPETLSDHEAALENYLNGKTEYLALEYKIQTLEGEWLWIGGRGKCIAYDQQRKPLKILGTHRDITETKQTQENLRQQQELLKTIVEQIPVMLAYFDQHYNLLWVNREWEKIWGWSLENRQKGDLLAEFEPESEYRQSVLNYIKSAQGKWRDFKILVRDGRIIDTSWANVKLSDGTSIAIGQDITERKRIEEILRESEEKYRLFFDANPNPLWVYDLETFAFLEVNQATIEHYGYTREEFLAMTIRDIRPPEDVPLLEQYILQINPHFNRSGQWRHRKANGEIIDVEITSHGLEYAGRKARLVLAHDITERLKAEKALQESKERFHRAIVDAPLPILIHAEDGEIVQVNHAWTELSGYHLDELSTIADWTEKAYGERKDIVRSVIDQLYEIDGKVEEGEFAITIKSGETRIWDFSSAPLGKLADGRRLIISMAIDITERKQAEEQLRHSVLHDGLTGLPNRTLLLDRVEQAIKRKQQQPNYLFAILFIDLDRFKVVNDSLGHLVGDQLLKTIADKLQRCVRPTDTVARFGGDEFVILLEDLTIWTDATKMAQRITEEFESSFTLQEQEYFTSASIGITFCSSPEQTPSELVRNADIAMYRSKEAGRARYTMFDPIMHTQATQLLELETNLRLALEREEFIVYYQPIVSLMNRNLLGFEALVRWIHPEKGVISPANFIPVAEETGLIIPLGEWVLRESCRQMKAWQEQFIGAENLRVSVNLSGKQLQQPNLINRIDNILTETGLEGKNLKLEITESMLMNNKEQVSELLLQMKAKKIQVSIDDFGTGYSSLSYLHYLPVDTLKIDRSFVSRMSQVGENFEIVEAIITLAHHLQMDVVAEGVETEQHLRQLQQLGCEFGQGYFFSKPLESEKIVSWLERL</sequence>
<gene>
    <name evidence="7" type="ordered locus">Cyan7822_1716</name>
</gene>
<dbReference type="NCBIfam" id="TIGR00229">
    <property type="entry name" value="sensory_box"/>
    <property type="match status" value="5"/>
</dbReference>
<dbReference type="InterPro" id="IPR001610">
    <property type="entry name" value="PAC"/>
</dbReference>
<dbReference type="InterPro" id="IPR052155">
    <property type="entry name" value="Biofilm_reg_signaling"/>
</dbReference>
<evidence type="ECO:0000256" key="1">
    <source>
        <dbReference type="SAM" id="Coils"/>
    </source>
</evidence>
<protein>
    <submittedName>
        <fullName evidence="7">Diguanylate cyclase/phosphodiesterase with PAS/PAC sensor(S)</fullName>
    </submittedName>
</protein>
<dbReference type="Pfam" id="PF13426">
    <property type="entry name" value="PAS_9"/>
    <property type="match status" value="1"/>
</dbReference>
<dbReference type="PANTHER" id="PTHR44757:SF2">
    <property type="entry name" value="BIOFILM ARCHITECTURE MAINTENANCE PROTEIN MBAA"/>
    <property type="match status" value="1"/>
</dbReference>
<feature type="domain" description="PAS" evidence="3">
    <location>
        <begin position="728"/>
        <end position="792"/>
    </location>
</feature>
<dbReference type="Pfam" id="PF00563">
    <property type="entry name" value="EAL"/>
    <property type="match status" value="1"/>
</dbReference>
<feature type="domain" description="PAC" evidence="4">
    <location>
        <begin position="555"/>
        <end position="608"/>
    </location>
</feature>
<dbReference type="eggNOG" id="COG0834">
    <property type="taxonomic scope" value="Bacteria"/>
</dbReference>
<feature type="domain" description="GGDEF" evidence="6">
    <location>
        <begin position="1012"/>
        <end position="1145"/>
    </location>
</feature>
<dbReference type="CDD" id="cd00130">
    <property type="entry name" value="PAS"/>
    <property type="match status" value="4"/>
</dbReference>
<accession>E0U7K8</accession>
<dbReference type="InterPro" id="IPR035919">
    <property type="entry name" value="EAL_sf"/>
</dbReference>
<keyword evidence="2" id="KW-0472">Membrane</keyword>
<dbReference type="Gene3D" id="3.20.20.450">
    <property type="entry name" value="EAL domain"/>
    <property type="match status" value="1"/>
</dbReference>
<dbReference type="SMART" id="SM00062">
    <property type="entry name" value="PBPb"/>
    <property type="match status" value="1"/>
</dbReference>
<keyword evidence="2" id="KW-0812">Transmembrane</keyword>
<dbReference type="InterPro" id="IPR013655">
    <property type="entry name" value="PAS_fold_3"/>
</dbReference>
<dbReference type="InterPro" id="IPR043128">
    <property type="entry name" value="Rev_trsase/Diguanyl_cyclase"/>
</dbReference>
<dbReference type="SMART" id="SM00091">
    <property type="entry name" value="PAS"/>
    <property type="match status" value="5"/>
</dbReference>
<dbReference type="InterPro" id="IPR035965">
    <property type="entry name" value="PAS-like_dom_sf"/>
</dbReference>
<feature type="domain" description="PAS" evidence="3">
    <location>
        <begin position="852"/>
        <end position="894"/>
    </location>
</feature>